<dbReference type="InterPro" id="IPR036955">
    <property type="entry name" value="AP2/ERF_dom_sf"/>
</dbReference>
<dbReference type="GO" id="GO:0003700">
    <property type="term" value="F:DNA-binding transcription factor activity"/>
    <property type="evidence" value="ECO:0007669"/>
    <property type="project" value="InterPro"/>
</dbReference>
<evidence type="ECO:0000256" key="5">
    <source>
        <dbReference type="ARBA" id="ARBA00023242"/>
    </source>
</evidence>
<reference evidence="7 8" key="1">
    <citation type="submission" date="2020-06" db="EMBL/GenBank/DDBJ databases">
        <title>Transcriptomic and genomic resources for Thalictrum thalictroides and T. hernandezii: Facilitating candidate gene discovery in an emerging model plant lineage.</title>
        <authorList>
            <person name="Arias T."/>
            <person name="Riano-Pachon D.M."/>
            <person name="Di Stilio V.S."/>
        </authorList>
    </citation>
    <scope>NUCLEOTIDE SEQUENCE [LARGE SCALE GENOMIC DNA]</scope>
    <source>
        <strain evidence="8">cv. WT478/WT964</strain>
        <tissue evidence="7">Leaves</tissue>
    </source>
</reference>
<dbReference type="InterPro" id="IPR001471">
    <property type="entry name" value="AP2/ERF_dom"/>
</dbReference>
<feature type="domain" description="AP2/ERF" evidence="6">
    <location>
        <begin position="68"/>
        <end position="125"/>
    </location>
</feature>
<name>A0A7J6W567_THATH</name>
<evidence type="ECO:0000313" key="8">
    <source>
        <dbReference type="Proteomes" id="UP000554482"/>
    </source>
</evidence>
<comment type="caution">
    <text evidence="7">The sequence shown here is derived from an EMBL/GenBank/DDBJ whole genome shotgun (WGS) entry which is preliminary data.</text>
</comment>
<dbReference type="SMART" id="SM00380">
    <property type="entry name" value="AP2"/>
    <property type="match status" value="1"/>
</dbReference>
<dbReference type="PROSITE" id="PS51032">
    <property type="entry name" value="AP2_ERF"/>
    <property type="match status" value="1"/>
</dbReference>
<keyword evidence="2" id="KW-0805">Transcription regulation</keyword>
<dbReference type="GO" id="GO:0005634">
    <property type="term" value="C:nucleus"/>
    <property type="evidence" value="ECO:0007669"/>
    <property type="project" value="UniProtKB-SubCell"/>
</dbReference>
<evidence type="ECO:0000256" key="4">
    <source>
        <dbReference type="ARBA" id="ARBA00023163"/>
    </source>
</evidence>
<dbReference type="Gene3D" id="3.30.730.10">
    <property type="entry name" value="AP2/ERF domain"/>
    <property type="match status" value="1"/>
</dbReference>
<evidence type="ECO:0000313" key="7">
    <source>
        <dbReference type="EMBL" id="KAF5192509.1"/>
    </source>
</evidence>
<dbReference type="PANTHER" id="PTHR31190:SF494">
    <property type="entry name" value="OS09G0434500 PROTEIN"/>
    <property type="match status" value="1"/>
</dbReference>
<dbReference type="AlphaFoldDB" id="A0A7J6W567"/>
<dbReference type="InterPro" id="IPR016177">
    <property type="entry name" value="DNA-bd_dom_sf"/>
</dbReference>
<evidence type="ECO:0000259" key="6">
    <source>
        <dbReference type="PROSITE" id="PS51032"/>
    </source>
</evidence>
<dbReference type="GO" id="GO:0009873">
    <property type="term" value="P:ethylene-activated signaling pathway"/>
    <property type="evidence" value="ECO:0007669"/>
    <property type="project" value="InterPro"/>
</dbReference>
<dbReference type="GO" id="GO:0003677">
    <property type="term" value="F:DNA binding"/>
    <property type="evidence" value="ECO:0007669"/>
    <property type="project" value="UniProtKB-KW"/>
</dbReference>
<dbReference type="OrthoDB" id="1930411at2759"/>
<protein>
    <submittedName>
        <fullName evidence="7">Ethylene-responsive transcription factor</fullName>
    </submittedName>
</protein>
<comment type="subcellular location">
    <subcellularLocation>
        <location evidence="1">Nucleus</location>
    </subcellularLocation>
</comment>
<dbReference type="CDD" id="cd00018">
    <property type="entry name" value="AP2"/>
    <property type="match status" value="1"/>
</dbReference>
<accession>A0A7J6W567</accession>
<keyword evidence="3" id="KW-0238">DNA-binding</keyword>
<dbReference type="PRINTS" id="PR00367">
    <property type="entry name" value="ETHRSPELEMNT"/>
</dbReference>
<dbReference type="Pfam" id="PF00847">
    <property type="entry name" value="AP2"/>
    <property type="match status" value="1"/>
</dbReference>
<sequence length="256" mass="29338">MCGGAIISDFIPTRRHGGNRGISASDSDLWPYPSSFESQFHQFKEKSTPSGDVGFEKEKYGKRKRKNLYRGIRQRPWGKWAAEIRDPSKGVRVWLGTFNTAEEAARAYDKEARKIRGKKAKVNFPNEQIEISQNLPNFSSGDNSKCWDFGFDGHDLKNYESFANNEEKEEKVVVVVEENEQETEVDRLSEELLAFESYMKFYQIPYLDGSDEVEQQCMVASNYPVQENAIDVSSMNLWSFDDDDVLPPLMNSPTLV</sequence>
<dbReference type="FunFam" id="3.30.730.10:FF:000001">
    <property type="entry name" value="Ethylene-responsive transcription factor 2"/>
    <property type="match status" value="1"/>
</dbReference>
<dbReference type="PANTHER" id="PTHR31190">
    <property type="entry name" value="DNA-BINDING DOMAIN"/>
    <property type="match status" value="1"/>
</dbReference>
<evidence type="ECO:0000256" key="3">
    <source>
        <dbReference type="ARBA" id="ARBA00023125"/>
    </source>
</evidence>
<organism evidence="7 8">
    <name type="scientific">Thalictrum thalictroides</name>
    <name type="common">Rue-anemone</name>
    <name type="synonym">Anemone thalictroides</name>
    <dbReference type="NCBI Taxonomy" id="46969"/>
    <lineage>
        <taxon>Eukaryota</taxon>
        <taxon>Viridiplantae</taxon>
        <taxon>Streptophyta</taxon>
        <taxon>Embryophyta</taxon>
        <taxon>Tracheophyta</taxon>
        <taxon>Spermatophyta</taxon>
        <taxon>Magnoliopsida</taxon>
        <taxon>Ranunculales</taxon>
        <taxon>Ranunculaceae</taxon>
        <taxon>Thalictroideae</taxon>
        <taxon>Thalictrum</taxon>
    </lineage>
</organism>
<proteinExistence type="predicted"/>
<keyword evidence="4" id="KW-0804">Transcription</keyword>
<dbReference type="SUPFAM" id="SSF54171">
    <property type="entry name" value="DNA-binding domain"/>
    <property type="match status" value="1"/>
</dbReference>
<dbReference type="Proteomes" id="UP000554482">
    <property type="component" value="Unassembled WGS sequence"/>
</dbReference>
<dbReference type="EMBL" id="JABWDY010021242">
    <property type="protein sequence ID" value="KAF5192509.1"/>
    <property type="molecule type" value="Genomic_DNA"/>
</dbReference>
<keyword evidence="8" id="KW-1185">Reference proteome</keyword>
<evidence type="ECO:0000256" key="1">
    <source>
        <dbReference type="ARBA" id="ARBA00004123"/>
    </source>
</evidence>
<gene>
    <name evidence="7" type="ORF">FRX31_017904</name>
</gene>
<keyword evidence="5" id="KW-0539">Nucleus</keyword>
<evidence type="ECO:0000256" key="2">
    <source>
        <dbReference type="ARBA" id="ARBA00023015"/>
    </source>
</evidence>
<dbReference type="InterPro" id="IPR044808">
    <property type="entry name" value="ERF_plant"/>
</dbReference>